<protein>
    <recommendedName>
        <fullName evidence="9">Major facilitator superfamily (MFS) profile domain-containing protein</fullName>
    </recommendedName>
</protein>
<keyword evidence="8" id="KW-1185">Reference proteome</keyword>
<dbReference type="Proteomes" id="UP000243459">
    <property type="component" value="Chromosome 5"/>
</dbReference>
<evidence type="ECO:0000256" key="1">
    <source>
        <dbReference type="ARBA" id="ARBA00004141"/>
    </source>
</evidence>
<feature type="transmembrane region" description="Helical" evidence="6">
    <location>
        <begin position="146"/>
        <end position="171"/>
    </location>
</feature>
<evidence type="ECO:0000313" key="8">
    <source>
        <dbReference type="Proteomes" id="UP000243459"/>
    </source>
</evidence>
<comment type="subcellular location">
    <subcellularLocation>
        <location evidence="1">Membrane</location>
        <topology evidence="1">Multi-pass membrane protein</topology>
    </subcellularLocation>
</comment>
<evidence type="ECO:0000256" key="6">
    <source>
        <dbReference type="SAM" id="Phobius"/>
    </source>
</evidence>
<dbReference type="Pfam" id="PF00854">
    <property type="entry name" value="PTR2"/>
    <property type="match status" value="1"/>
</dbReference>
<evidence type="ECO:0000256" key="5">
    <source>
        <dbReference type="ARBA" id="ARBA00023136"/>
    </source>
</evidence>
<proteinExistence type="inferred from homology"/>
<feature type="transmembrane region" description="Helical" evidence="6">
    <location>
        <begin position="29"/>
        <end position="54"/>
    </location>
</feature>
<accession>A0A5P1EW40</accession>
<feature type="transmembrane region" description="Helical" evidence="6">
    <location>
        <begin position="310"/>
        <end position="328"/>
    </location>
</feature>
<feature type="transmembrane region" description="Helical" evidence="6">
    <location>
        <begin position="279"/>
        <end position="298"/>
    </location>
</feature>
<evidence type="ECO:0008006" key="9">
    <source>
        <dbReference type="Google" id="ProtNLM"/>
    </source>
</evidence>
<evidence type="ECO:0000256" key="2">
    <source>
        <dbReference type="ARBA" id="ARBA00005982"/>
    </source>
</evidence>
<keyword evidence="3 6" id="KW-0812">Transmembrane</keyword>
<dbReference type="GO" id="GO:0016020">
    <property type="term" value="C:membrane"/>
    <property type="evidence" value="ECO:0007669"/>
    <property type="project" value="UniProtKB-SubCell"/>
</dbReference>
<dbReference type="EMBL" id="CM007385">
    <property type="protein sequence ID" value="ONK68721.1"/>
    <property type="molecule type" value="Genomic_DNA"/>
</dbReference>
<feature type="transmembrane region" description="Helical" evidence="6">
    <location>
        <begin position="224"/>
        <end position="245"/>
    </location>
</feature>
<dbReference type="InterPro" id="IPR036259">
    <property type="entry name" value="MFS_trans_sf"/>
</dbReference>
<evidence type="ECO:0000256" key="3">
    <source>
        <dbReference type="ARBA" id="ARBA00022692"/>
    </source>
</evidence>
<feature type="transmembrane region" description="Helical" evidence="6">
    <location>
        <begin position="191"/>
        <end position="212"/>
    </location>
</feature>
<dbReference type="GO" id="GO:0022857">
    <property type="term" value="F:transmembrane transporter activity"/>
    <property type="evidence" value="ECO:0007669"/>
    <property type="project" value="InterPro"/>
</dbReference>
<keyword evidence="4 6" id="KW-1133">Transmembrane helix</keyword>
<name>A0A5P1EW40_ASPOF</name>
<comment type="similarity">
    <text evidence="2">Belongs to the major facilitator superfamily. Proton-dependent oligopeptide transporter (POT/PTR) (TC 2.A.17) family.</text>
</comment>
<dbReference type="InterPro" id="IPR000109">
    <property type="entry name" value="POT_fam"/>
</dbReference>
<organism evidence="7 8">
    <name type="scientific">Asparagus officinalis</name>
    <name type="common">Garden asparagus</name>
    <dbReference type="NCBI Taxonomy" id="4686"/>
    <lineage>
        <taxon>Eukaryota</taxon>
        <taxon>Viridiplantae</taxon>
        <taxon>Streptophyta</taxon>
        <taxon>Embryophyta</taxon>
        <taxon>Tracheophyta</taxon>
        <taxon>Spermatophyta</taxon>
        <taxon>Magnoliopsida</taxon>
        <taxon>Liliopsida</taxon>
        <taxon>Asparagales</taxon>
        <taxon>Asparagaceae</taxon>
        <taxon>Asparagoideae</taxon>
        <taxon>Asparagus</taxon>
    </lineage>
</organism>
<feature type="transmembrane region" description="Helical" evidence="6">
    <location>
        <begin position="74"/>
        <end position="91"/>
    </location>
</feature>
<dbReference type="PANTHER" id="PTHR11654">
    <property type="entry name" value="OLIGOPEPTIDE TRANSPORTER-RELATED"/>
    <property type="match status" value="1"/>
</dbReference>
<dbReference type="Gramene" id="ONK68721">
    <property type="protein sequence ID" value="ONK68721"/>
    <property type="gene ID" value="A4U43_C05F15210"/>
</dbReference>
<reference evidence="8" key="1">
    <citation type="journal article" date="2017" name="Nat. Commun.">
        <title>The asparagus genome sheds light on the origin and evolution of a young Y chromosome.</title>
        <authorList>
            <person name="Harkess A."/>
            <person name="Zhou J."/>
            <person name="Xu C."/>
            <person name="Bowers J.E."/>
            <person name="Van der Hulst R."/>
            <person name="Ayyampalayam S."/>
            <person name="Mercati F."/>
            <person name="Riccardi P."/>
            <person name="McKain M.R."/>
            <person name="Kakrana A."/>
            <person name="Tang H."/>
            <person name="Ray J."/>
            <person name="Groenendijk J."/>
            <person name="Arikit S."/>
            <person name="Mathioni S.M."/>
            <person name="Nakano M."/>
            <person name="Shan H."/>
            <person name="Telgmann-Rauber A."/>
            <person name="Kanno A."/>
            <person name="Yue Z."/>
            <person name="Chen H."/>
            <person name="Li W."/>
            <person name="Chen Y."/>
            <person name="Xu X."/>
            <person name="Zhang Y."/>
            <person name="Luo S."/>
            <person name="Chen H."/>
            <person name="Gao J."/>
            <person name="Mao Z."/>
            <person name="Pires J.C."/>
            <person name="Luo M."/>
            <person name="Kudrna D."/>
            <person name="Wing R.A."/>
            <person name="Meyers B.C."/>
            <person name="Yi K."/>
            <person name="Kong H."/>
            <person name="Lavrijsen P."/>
            <person name="Sunseri F."/>
            <person name="Falavigna A."/>
            <person name="Ye Y."/>
            <person name="Leebens-Mack J.H."/>
            <person name="Chen G."/>
        </authorList>
    </citation>
    <scope>NUCLEOTIDE SEQUENCE [LARGE SCALE GENOMIC DNA]</scope>
    <source>
        <strain evidence="8">cv. DH0086</strain>
    </source>
</reference>
<gene>
    <name evidence="7" type="ORF">A4U43_C05F15210</name>
</gene>
<dbReference type="OMA" id="FLWISTA"/>
<keyword evidence="5 6" id="KW-0472">Membrane</keyword>
<evidence type="ECO:0000256" key="4">
    <source>
        <dbReference type="ARBA" id="ARBA00022989"/>
    </source>
</evidence>
<evidence type="ECO:0000313" key="7">
    <source>
        <dbReference type="EMBL" id="ONK68721.1"/>
    </source>
</evidence>
<sequence>MEETLVPGKVDWRGRPAKKDKHGGNFSSLFILALYGMDSFATLALAVNISTYFFDVMHFDLNESTKVLTDFLGTSYILTIVAAYVSDALLARYKVILISASIEILKRIHFLKILHYRFLDKAAIQQSGEQNSGLCRVSQVEATKIILSMIPIFLSTIITSICLTDFLNYSINQGITMDYYLNNLEVPATPFLGYLFMAFLIPLYHYVFVPFARKFTGLSTGITHLQRVSSGIVFSIIAMIAGAILEVKRKNVAESHNMVDAIPLQELLPISFFWLSFQYFFYGISQVLIFVGLLEFFYSEAPRGLKSSATCFLWISTAIGYFMSNVVVDWVNDATENNTATGGWLVGFNINRNHVNYFYWMLAVLSFINLLIFMLWARWYKYRSQNSKVRVTDENVAV</sequence>
<dbReference type="AlphaFoldDB" id="A0A5P1EW40"/>
<dbReference type="Gene3D" id="1.20.1250.20">
    <property type="entry name" value="MFS general substrate transporter like domains"/>
    <property type="match status" value="2"/>
</dbReference>
<feature type="transmembrane region" description="Helical" evidence="6">
    <location>
        <begin position="357"/>
        <end position="380"/>
    </location>
</feature>